<accession>A0ABS6U3Z4</accession>
<keyword evidence="3" id="KW-1185">Reference proteome</keyword>
<proteinExistence type="predicted"/>
<name>A0ABS6U3Z4_9PSEU</name>
<dbReference type="EMBL" id="JADQDF010000001">
    <property type="protein sequence ID" value="MBW0126952.1"/>
    <property type="molecule type" value="Genomic_DNA"/>
</dbReference>
<evidence type="ECO:0000313" key="3">
    <source>
        <dbReference type="Proteomes" id="UP000694300"/>
    </source>
</evidence>
<protein>
    <submittedName>
        <fullName evidence="2">Uncharacterized protein</fullName>
    </submittedName>
</protein>
<sequence>MTTPREDEHDQDAEPTMTAPPGDRPDGLPDGASTGGRDDDADVVDADVVDADGADADGADADGADADGVDTDDAQDPGA</sequence>
<comment type="caution">
    <text evidence="2">The sequence shown here is derived from an EMBL/GenBank/DDBJ whole genome shotgun (WGS) entry which is preliminary data.</text>
</comment>
<evidence type="ECO:0000256" key="1">
    <source>
        <dbReference type="SAM" id="MobiDB-lite"/>
    </source>
</evidence>
<feature type="compositionally biased region" description="Acidic residues" evidence="1">
    <location>
        <begin position="39"/>
        <end position="79"/>
    </location>
</feature>
<evidence type="ECO:0000313" key="2">
    <source>
        <dbReference type="EMBL" id="MBW0126952.1"/>
    </source>
</evidence>
<organism evidence="2 3">
    <name type="scientific">Pseudonocardia oceani</name>
    <dbReference type="NCBI Taxonomy" id="2792013"/>
    <lineage>
        <taxon>Bacteria</taxon>
        <taxon>Bacillati</taxon>
        <taxon>Actinomycetota</taxon>
        <taxon>Actinomycetes</taxon>
        <taxon>Pseudonocardiales</taxon>
        <taxon>Pseudonocardiaceae</taxon>
        <taxon>Pseudonocardia</taxon>
    </lineage>
</organism>
<reference evidence="2 3" key="1">
    <citation type="submission" date="2020-11" db="EMBL/GenBank/DDBJ databases">
        <title>Pseudonocardia abyssalis sp. nov. and Pseudonocardia oceani sp. nov., description and phylogenomic analysis of two novel actinomycetes isolated from the deep Southern Ocean.</title>
        <authorList>
            <person name="Parra J."/>
        </authorList>
    </citation>
    <scope>NUCLEOTIDE SEQUENCE [LARGE SCALE GENOMIC DNA]</scope>
    <source>
        <strain evidence="3">KRD185</strain>
    </source>
</reference>
<dbReference type="Proteomes" id="UP000694300">
    <property type="component" value="Unassembled WGS sequence"/>
</dbReference>
<dbReference type="RefSeq" id="WP_218595274.1">
    <property type="nucleotide sequence ID" value="NZ_JADQDE010000100.1"/>
</dbReference>
<gene>
    <name evidence="2" type="ORF">I4I82_04560</name>
</gene>
<feature type="region of interest" description="Disordered" evidence="1">
    <location>
        <begin position="1"/>
        <end position="79"/>
    </location>
</feature>